<dbReference type="EMBL" id="VSRR010001554">
    <property type="protein sequence ID" value="MPC26096.1"/>
    <property type="molecule type" value="Genomic_DNA"/>
</dbReference>
<protein>
    <submittedName>
        <fullName evidence="1">Uncharacterized protein</fullName>
    </submittedName>
</protein>
<evidence type="ECO:0000313" key="1">
    <source>
        <dbReference type="EMBL" id="MPC26096.1"/>
    </source>
</evidence>
<gene>
    <name evidence="1" type="ORF">E2C01_019227</name>
</gene>
<proteinExistence type="predicted"/>
<reference evidence="1 2" key="1">
    <citation type="submission" date="2019-05" db="EMBL/GenBank/DDBJ databases">
        <title>Another draft genome of Portunus trituberculatus and its Hox gene families provides insights of decapod evolution.</title>
        <authorList>
            <person name="Jeong J.-H."/>
            <person name="Song I."/>
            <person name="Kim S."/>
            <person name="Choi T."/>
            <person name="Kim D."/>
            <person name="Ryu S."/>
            <person name="Kim W."/>
        </authorList>
    </citation>
    <scope>NUCLEOTIDE SEQUENCE [LARGE SCALE GENOMIC DNA]</scope>
    <source>
        <tissue evidence="1">Muscle</tissue>
    </source>
</reference>
<keyword evidence="2" id="KW-1185">Reference proteome</keyword>
<evidence type="ECO:0000313" key="2">
    <source>
        <dbReference type="Proteomes" id="UP000324222"/>
    </source>
</evidence>
<dbReference type="Proteomes" id="UP000324222">
    <property type="component" value="Unassembled WGS sequence"/>
</dbReference>
<accession>A0A5B7DYL9</accession>
<dbReference type="AlphaFoldDB" id="A0A5B7DYL9"/>
<name>A0A5B7DYL9_PORTR</name>
<sequence length="70" mass="7466">MNTWLSVFTANNGGGGRGRGGGAGGEGDLKWKGVRNERCHLFLERCPEALCGETARHGTARHGTAGKVWR</sequence>
<comment type="caution">
    <text evidence="1">The sequence shown here is derived from an EMBL/GenBank/DDBJ whole genome shotgun (WGS) entry which is preliminary data.</text>
</comment>
<organism evidence="1 2">
    <name type="scientific">Portunus trituberculatus</name>
    <name type="common">Swimming crab</name>
    <name type="synonym">Neptunus trituberculatus</name>
    <dbReference type="NCBI Taxonomy" id="210409"/>
    <lineage>
        <taxon>Eukaryota</taxon>
        <taxon>Metazoa</taxon>
        <taxon>Ecdysozoa</taxon>
        <taxon>Arthropoda</taxon>
        <taxon>Crustacea</taxon>
        <taxon>Multicrustacea</taxon>
        <taxon>Malacostraca</taxon>
        <taxon>Eumalacostraca</taxon>
        <taxon>Eucarida</taxon>
        <taxon>Decapoda</taxon>
        <taxon>Pleocyemata</taxon>
        <taxon>Brachyura</taxon>
        <taxon>Eubrachyura</taxon>
        <taxon>Portunoidea</taxon>
        <taxon>Portunidae</taxon>
        <taxon>Portuninae</taxon>
        <taxon>Portunus</taxon>
    </lineage>
</organism>